<evidence type="ECO:0000313" key="2">
    <source>
        <dbReference type="EMBL" id="EBA39277.1"/>
    </source>
</evidence>
<keyword evidence="1" id="KW-0812">Transmembrane</keyword>
<dbReference type="AlphaFoldDB" id="A4EAW0"/>
<keyword evidence="1" id="KW-0472">Membrane</keyword>
<reference evidence="2 4" key="2">
    <citation type="submission" date="2007-04" db="EMBL/GenBank/DDBJ databases">
        <authorList>
            <person name="Fulton L."/>
            <person name="Clifton S."/>
            <person name="Fulton B."/>
            <person name="Xu J."/>
            <person name="Minx P."/>
            <person name="Mardis E.R."/>
            <person name="Wilson R.K."/>
        </authorList>
    </citation>
    <scope>NUCLEOTIDE SEQUENCE [LARGE SCALE GENOMIC DNA]</scope>
    <source>
        <strain evidence="2">ATCC 25986</strain>
        <strain evidence="4">ATCC 25986 / DSM 3979 / JCM 10188 / KCTC 3647 / NCTC 11838 / VPI 1003</strain>
    </source>
</reference>
<evidence type="ECO:0000313" key="5">
    <source>
        <dbReference type="Proteomes" id="UP000464211"/>
    </source>
</evidence>
<name>A4EAW0_COLAA</name>
<dbReference type="EMBL" id="AAVN02000006">
    <property type="protein sequence ID" value="EBA39277.1"/>
    <property type="molecule type" value="Genomic_DNA"/>
</dbReference>
<feature type="transmembrane region" description="Helical" evidence="1">
    <location>
        <begin position="23"/>
        <end position="42"/>
    </location>
</feature>
<dbReference type="RefSeq" id="WP_006235497.1">
    <property type="nucleotide sequence ID" value="NZ_AAVN02000006.1"/>
</dbReference>
<reference evidence="3 5" key="3">
    <citation type="submission" date="2020-01" db="EMBL/GenBank/DDBJ databases">
        <title>Complete genome sequence of Collinsella aerofaciens JCM 10188(T).</title>
        <authorList>
            <person name="Tourlousse D.M."/>
            <person name="Sakamoto M."/>
            <person name="Miura T."/>
            <person name="Narita K."/>
            <person name="Ohashi A."/>
            <person name="Uchino Y."/>
            <person name="Yamazoe A."/>
            <person name="Kameyama K."/>
            <person name="Terauchi J."/>
            <person name="Ohkuma M."/>
            <person name="Kawasaki H."/>
            <person name="Sekiguchi Y."/>
        </authorList>
    </citation>
    <scope>NUCLEOTIDE SEQUENCE [LARGE SCALE GENOMIC DNA]</scope>
    <source>
        <strain evidence="3 5">JCM 10188</strain>
    </source>
</reference>
<gene>
    <name evidence="2" type="ORF">COLAER_01572</name>
    <name evidence="3" type="ORF">GXM19_04005</name>
</gene>
<reference evidence="2 4" key="1">
    <citation type="submission" date="2007-01" db="EMBL/GenBank/DDBJ databases">
        <title>Draft genome sequence of Collinsella aerofaciens (ATCC 25986).</title>
        <authorList>
            <person name="Sudarsanam P."/>
            <person name="Ley R."/>
            <person name="Guruge J."/>
            <person name="Turnbaugh P.J."/>
            <person name="Mahowald M."/>
            <person name="Liep D."/>
            <person name="Gordon J."/>
        </authorList>
    </citation>
    <scope>NUCLEOTIDE SEQUENCE [LARGE SCALE GENOMIC DNA]</scope>
    <source>
        <strain evidence="2">ATCC 25986</strain>
        <strain evidence="4">ATCC 25986 / DSM 3979 / JCM 10188 / KCTC 3647 / NCTC 11838 / VPI 1003</strain>
    </source>
</reference>
<organism evidence="2 4">
    <name type="scientific">Collinsella aerofaciens (strain ATCC 25986 / DSM 3979 / JCM 10188 / KCTC 3647 / NCTC 11838 / VPI 1003)</name>
    <dbReference type="NCBI Taxonomy" id="411903"/>
    <lineage>
        <taxon>Bacteria</taxon>
        <taxon>Bacillati</taxon>
        <taxon>Actinomycetota</taxon>
        <taxon>Coriobacteriia</taxon>
        <taxon>Coriobacteriales</taxon>
        <taxon>Coriobacteriaceae</taxon>
        <taxon>Collinsella</taxon>
    </lineage>
</organism>
<dbReference type="GeneID" id="92849576"/>
<evidence type="ECO:0000313" key="3">
    <source>
        <dbReference type="EMBL" id="QIA33499.1"/>
    </source>
</evidence>
<keyword evidence="1" id="KW-1133">Transmembrane helix</keyword>
<dbReference type="Proteomes" id="UP000002979">
    <property type="component" value="Unassembled WGS sequence"/>
</dbReference>
<dbReference type="Proteomes" id="UP000464211">
    <property type="component" value="Chromosome"/>
</dbReference>
<dbReference type="EMBL" id="CP048433">
    <property type="protein sequence ID" value="QIA33499.1"/>
    <property type="molecule type" value="Genomic_DNA"/>
</dbReference>
<evidence type="ECO:0000313" key="4">
    <source>
        <dbReference type="Proteomes" id="UP000002979"/>
    </source>
</evidence>
<evidence type="ECO:0000256" key="1">
    <source>
        <dbReference type="SAM" id="Phobius"/>
    </source>
</evidence>
<sequence length="52" mass="5482">MGDLVWEAGCRLGAWWDSLPERVRSVVCAVALIGLIAVAGAIEGTAPSGMYY</sequence>
<protein>
    <submittedName>
        <fullName evidence="2">Uncharacterized protein</fullName>
    </submittedName>
</protein>
<accession>A4EAW0</accession>
<proteinExistence type="predicted"/>